<comment type="subcellular location">
    <subcellularLocation>
        <location evidence="1">Nucleus</location>
        <location evidence="1">Nucleolus</location>
    </subcellularLocation>
</comment>
<dbReference type="PANTHER" id="PTHR12202:SF0">
    <property type="entry name" value="ESF1 HOMOLOG"/>
    <property type="match status" value="1"/>
</dbReference>
<dbReference type="InterPro" id="IPR012580">
    <property type="entry name" value="NUC153"/>
</dbReference>
<dbReference type="Pfam" id="PF08159">
    <property type="entry name" value="NUC153"/>
    <property type="match status" value="1"/>
</dbReference>
<feature type="domain" description="NUC153" evidence="6">
    <location>
        <begin position="516"/>
        <end position="543"/>
    </location>
</feature>
<keyword evidence="9" id="KW-1185">Reference proteome</keyword>
<dbReference type="AlphaFoldDB" id="A0A3S4Q8E1"/>
<accession>A0A3S4Q8E1</accession>
<dbReference type="GO" id="GO:0006364">
    <property type="term" value="P:rRNA processing"/>
    <property type="evidence" value="ECO:0007669"/>
    <property type="project" value="InterPro"/>
</dbReference>
<evidence type="ECO:0000259" key="6">
    <source>
        <dbReference type="Pfam" id="PF08159"/>
    </source>
</evidence>
<feature type="region of interest" description="Disordered" evidence="5">
    <location>
        <begin position="429"/>
        <end position="476"/>
    </location>
</feature>
<feature type="region of interest" description="Disordered" evidence="5">
    <location>
        <begin position="45"/>
        <end position="136"/>
    </location>
</feature>
<dbReference type="EMBL" id="NCKU01012141">
    <property type="protein sequence ID" value="RWS00182.1"/>
    <property type="molecule type" value="Genomic_DNA"/>
</dbReference>
<dbReference type="GO" id="GO:0003723">
    <property type="term" value="F:RNA binding"/>
    <property type="evidence" value="ECO:0007669"/>
    <property type="project" value="TreeGrafter"/>
</dbReference>
<organism evidence="8 9">
    <name type="scientific">Dinothrombium tinctorium</name>
    <dbReference type="NCBI Taxonomy" id="1965070"/>
    <lineage>
        <taxon>Eukaryota</taxon>
        <taxon>Metazoa</taxon>
        <taxon>Ecdysozoa</taxon>
        <taxon>Arthropoda</taxon>
        <taxon>Chelicerata</taxon>
        <taxon>Arachnida</taxon>
        <taxon>Acari</taxon>
        <taxon>Acariformes</taxon>
        <taxon>Trombidiformes</taxon>
        <taxon>Prostigmata</taxon>
        <taxon>Anystina</taxon>
        <taxon>Parasitengona</taxon>
        <taxon>Trombidioidea</taxon>
        <taxon>Trombidiidae</taxon>
        <taxon>Dinothrombium</taxon>
    </lineage>
</organism>
<evidence type="ECO:0000256" key="4">
    <source>
        <dbReference type="ARBA" id="ARBA00023242"/>
    </source>
</evidence>
<evidence type="ECO:0000259" key="7">
    <source>
        <dbReference type="Pfam" id="PF25121"/>
    </source>
</evidence>
<evidence type="ECO:0000256" key="1">
    <source>
        <dbReference type="ARBA" id="ARBA00004604"/>
    </source>
</evidence>
<keyword evidence="4" id="KW-0539">Nucleus</keyword>
<evidence type="ECO:0000256" key="5">
    <source>
        <dbReference type="SAM" id="MobiDB-lite"/>
    </source>
</evidence>
<dbReference type="OrthoDB" id="431825at2759"/>
<dbReference type="Pfam" id="PF25121">
    <property type="entry name" value="RRM_ESF1"/>
    <property type="match status" value="1"/>
</dbReference>
<proteinExistence type="inferred from homology"/>
<dbReference type="Proteomes" id="UP000285301">
    <property type="component" value="Unassembled WGS sequence"/>
</dbReference>
<evidence type="ECO:0000256" key="3">
    <source>
        <dbReference type="ARBA" id="ARBA00023054"/>
    </source>
</evidence>
<feature type="compositionally biased region" description="Basic and acidic residues" evidence="5">
    <location>
        <begin position="125"/>
        <end position="136"/>
    </location>
</feature>
<dbReference type="STRING" id="1965070.A0A3S4Q8E1"/>
<comment type="similarity">
    <text evidence="2">Belongs to the ESF1 family.</text>
</comment>
<feature type="compositionally biased region" description="Polar residues" evidence="5">
    <location>
        <begin position="571"/>
        <end position="583"/>
    </location>
</feature>
<reference evidence="8 9" key="1">
    <citation type="journal article" date="2018" name="Gigascience">
        <title>Genomes of trombidid mites reveal novel predicted allergens and laterally-transferred genes associated with secondary metabolism.</title>
        <authorList>
            <person name="Dong X."/>
            <person name="Chaisiri K."/>
            <person name="Xia D."/>
            <person name="Armstrong S.D."/>
            <person name="Fang Y."/>
            <person name="Donnelly M.J."/>
            <person name="Kadowaki T."/>
            <person name="McGarry J.W."/>
            <person name="Darby A.C."/>
            <person name="Makepeace B.L."/>
        </authorList>
    </citation>
    <scope>NUCLEOTIDE SEQUENCE [LARGE SCALE GENOMIC DNA]</scope>
    <source>
        <strain evidence="8">UoL-WK</strain>
    </source>
</reference>
<feature type="compositionally biased region" description="Acidic residues" evidence="5">
    <location>
        <begin position="71"/>
        <end position="84"/>
    </location>
</feature>
<dbReference type="GO" id="GO:0005730">
    <property type="term" value="C:nucleolus"/>
    <property type="evidence" value="ECO:0007669"/>
    <property type="project" value="UniProtKB-SubCell"/>
</dbReference>
<evidence type="ECO:0000313" key="8">
    <source>
        <dbReference type="EMBL" id="RWS00182.1"/>
    </source>
</evidence>
<evidence type="ECO:0000256" key="2">
    <source>
        <dbReference type="ARBA" id="ARBA00009087"/>
    </source>
</evidence>
<feature type="region of interest" description="Disordered" evidence="5">
    <location>
        <begin position="561"/>
        <end position="595"/>
    </location>
</feature>
<dbReference type="InterPro" id="IPR039754">
    <property type="entry name" value="Esf1"/>
</dbReference>
<comment type="caution">
    <text evidence="8">The sequence shown here is derived from an EMBL/GenBank/DDBJ whole genome shotgun (WGS) entry which is preliminary data.</text>
</comment>
<feature type="compositionally biased region" description="Basic and acidic residues" evidence="5">
    <location>
        <begin position="429"/>
        <end position="441"/>
    </location>
</feature>
<sequence length="595" mass="69569">MDNEQLDERFAHILKDPRFKNLKKSERKVKVDKRFRRMLKDESFDLTHCDKRGKPSTSSRKEDLSRFYDLSSDDDQSDESENTEEPQLIPKPKIPDARGENNDDFSESSDDDDDSEESNEESEEIDHQWGEFDKDAKRSDEVSKKLAVCNIDWDRINATDLYVLFNSFKPAEGTIISVKIYLSEFGKKRLEEEKVKGPTELVEVTLDDEEEDPYKKRKVRVDEDPINNESSYITEKLRKYQLNRLKYYYAVVECDSVETAIALYDELDGMEYESSASALDLRFIPEDECFNESPKSECTSMPDFISYKPPVFITTALQQSKVQLTWDETDPKRNAKFQKAFQHADKDDIKDDDIRAYLATDESSEDEDLIEERENLKQAPDSCKLDKYKSLLKSLEEKKDEKEDLDLKVTWEPSLKNFTENLVSEKQREKDMTVFEKERKDKKQKKKRKQVSSDTEQSEDKDVSDNEDTLDLVTMTEEDDKKHFNYEKFVINNAEKNKAKKKLKPAEDDFKVDLEDARFSAIYTSSDYNIDQSNPHFKRTKAIEEMLKHKQEYISKAKKSALSKTDDKCGKNSNLSTLVNSIKSKTRSDKRFGKR</sequence>
<keyword evidence="3" id="KW-0175">Coiled coil</keyword>
<dbReference type="InterPro" id="IPR056750">
    <property type="entry name" value="RRM_ESF1"/>
</dbReference>
<evidence type="ECO:0000313" key="9">
    <source>
        <dbReference type="Proteomes" id="UP000285301"/>
    </source>
</evidence>
<feature type="domain" description="ESF1 RRM" evidence="7">
    <location>
        <begin position="144"/>
        <end position="299"/>
    </location>
</feature>
<gene>
    <name evidence="8" type="ORF">B4U79_03933</name>
</gene>
<dbReference type="PANTHER" id="PTHR12202">
    <property type="entry name" value="ESF1 HOMOLOG"/>
    <property type="match status" value="1"/>
</dbReference>
<feature type="compositionally biased region" description="Basic and acidic residues" evidence="5">
    <location>
        <begin position="586"/>
        <end position="595"/>
    </location>
</feature>
<name>A0A3S4Q8E1_9ACAR</name>
<feature type="compositionally biased region" description="Acidic residues" evidence="5">
    <location>
        <begin position="102"/>
        <end position="124"/>
    </location>
</feature>
<protein>
    <submittedName>
        <fullName evidence="8">ESF1-like protein</fullName>
    </submittedName>
</protein>
<feature type="compositionally biased region" description="Basic and acidic residues" evidence="5">
    <location>
        <begin position="45"/>
        <end position="66"/>
    </location>
</feature>